<accession>A0A3M6W9R5</accession>
<evidence type="ECO:0000256" key="2">
    <source>
        <dbReference type="ARBA" id="ARBA00006613"/>
    </source>
</evidence>
<dbReference type="Pfam" id="PF01602">
    <property type="entry name" value="Adaptin_N"/>
    <property type="match status" value="1"/>
</dbReference>
<feature type="compositionally biased region" description="Basic and acidic residues" evidence="6">
    <location>
        <begin position="751"/>
        <end position="766"/>
    </location>
</feature>
<proteinExistence type="inferred from homology"/>
<dbReference type="InterPro" id="IPR016024">
    <property type="entry name" value="ARM-type_fold"/>
</dbReference>
<dbReference type="InterPro" id="IPR002553">
    <property type="entry name" value="Clathrin/coatomer_adapt-like_N"/>
</dbReference>
<feature type="region of interest" description="Disordered" evidence="6">
    <location>
        <begin position="748"/>
        <end position="777"/>
    </location>
</feature>
<gene>
    <name evidence="8" type="ORF">D0869_11727</name>
</gene>
<evidence type="ECO:0000256" key="1">
    <source>
        <dbReference type="ARBA" id="ARBA00004308"/>
    </source>
</evidence>
<dbReference type="EMBL" id="QWIJ01001318">
    <property type="protein sequence ID" value="RMX75324.1"/>
    <property type="molecule type" value="Genomic_DNA"/>
</dbReference>
<evidence type="ECO:0000313" key="8">
    <source>
        <dbReference type="EMBL" id="RMX75324.1"/>
    </source>
</evidence>
<dbReference type="Gene3D" id="1.25.10.10">
    <property type="entry name" value="Leucine-rich Repeat Variant"/>
    <property type="match status" value="1"/>
</dbReference>
<comment type="caution">
    <text evidence="8">The sequence shown here is derived from an EMBL/GenBank/DDBJ whole genome shotgun (WGS) entry which is preliminary data.</text>
</comment>
<keyword evidence="4" id="KW-0653">Protein transport</keyword>
<dbReference type="InterPro" id="IPR011989">
    <property type="entry name" value="ARM-like"/>
</dbReference>
<feature type="region of interest" description="Disordered" evidence="6">
    <location>
        <begin position="873"/>
        <end position="978"/>
    </location>
</feature>
<feature type="compositionally biased region" description="Acidic residues" evidence="6">
    <location>
        <begin position="931"/>
        <end position="971"/>
    </location>
</feature>
<evidence type="ECO:0000256" key="3">
    <source>
        <dbReference type="ARBA" id="ARBA00022448"/>
    </source>
</evidence>
<feature type="region of interest" description="Disordered" evidence="6">
    <location>
        <begin position="443"/>
        <end position="466"/>
    </location>
</feature>
<dbReference type="PANTHER" id="PTHR11134">
    <property type="entry name" value="ADAPTOR COMPLEX SUBUNIT BETA FAMILY MEMBER"/>
    <property type="match status" value="1"/>
</dbReference>
<sequence length="978" mass="109582">MATLDEIREFANSLEFDRLVKIKVGSNKNKKPFLVSQRRLQSASEYFRKALRQDSFKEGRTGQIDFPEDDYDAWTPDLLIKSWVLGDKYEIPEFQDQVMLELLFIFVQDYATEDIIRLGSELSPTGSVLKRLIAEEAASALIDSKEDFESLEAAFNGNGMLREFVLARDNCEADEEFYRRRFESLAAEDQISQEEAWNDEWGSPTWRNYMISNGSRPLLDSRNERDILAGLRQVIGMQYASSPPQPTLTFFPAVLKTLSTPYPSTRPLVYCYLVHHAEQDPDTALLGINTIQKSLSDSNPRVRAMALKTMAGIRVPVISQIVSLAIKKGVSDLSPLVRKAAALACVKCVRLDESTRPQVEEYLGTLLGDKQYYVAGAAVQAFMELCPENIELIHPNYKRLCRMVVDMDEWGQLATLRLMTTYARLCFPQRVKRVKHVKQQSQEQKAKDFYEDLEPDQQEEETKDDYDDVELTDPDLSLFLDTIKSLLHCRSSAVIVSVARAYLYLSPTNYLHHAVGPLIALLRSPDDIREVALHNIVQVCLYDPSEFVNHWRHFLIKSTEAPSVWRLKLEILTLVFPYCGKEIQDLVLAELEHFSRGHNAELVRESVRAIGRCAQASSAATSKRCLTLLLKQIHSPDPTLVGEAVEVVRHLIQRSPDDHRKTVIRLAKNLDSLTSSMARASIVWLVGEFAGIDPQNNIAADVLRILVRGYADESDEVRAQIVLLAAKVYLHYLNAKNEKRKALEALGNSSADKEGDSSATDEHQAALEEDEGTSGTHPVEALYDYTMLLARYTPSYGLRDRARVYRALLAVPTSTELASLLLLAPKPVPQAPSPSESQKGFLLGSASLVVGTETAGAAGLSGYEALPNWVVEGDEPDPKLRDEAETGKQEYVPEAKRAVNVSAGQRLDEALAADPGYKGTKLGKEKTLDDWLNDEGEESVEESESEEEGSTEEETEEESEYETDSESEEDEKATLVGR</sequence>
<organism evidence="8 9">
    <name type="scientific">Hortaea werneckii</name>
    <name type="common">Black yeast</name>
    <name type="synonym">Cladosporium werneckii</name>
    <dbReference type="NCBI Taxonomy" id="91943"/>
    <lineage>
        <taxon>Eukaryota</taxon>
        <taxon>Fungi</taxon>
        <taxon>Dikarya</taxon>
        <taxon>Ascomycota</taxon>
        <taxon>Pezizomycotina</taxon>
        <taxon>Dothideomycetes</taxon>
        <taxon>Dothideomycetidae</taxon>
        <taxon>Mycosphaerellales</taxon>
        <taxon>Teratosphaeriaceae</taxon>
        <taxon>Hortaea</taxon>
    </lineage>
</organism>
<dbReference type="OrthoDB" id="10254310at2759"/>
<dbReference type="GO" id="GO:0006886">
    <property type="term" value="P:intracellular protein transport"/>
    <property type="evidence" value="ECO:0007669"/>
    <property type="project" value="InterPro"/>
</dbReference>
<evidence type="ECO:0000256" key="6">
    <source>
        <dbReference type="SAM" id="MobiDB-lite"/>
    </source>
</evidence>
<dbReference type="InterPro" id="IPR026739">
    <property type="entry name" value="AP_beta"/>
</dbReference>
<feature type="domain" description="Clathrin/coatomer adaptor adaptin-like N-terminal" evidence="7">
    <location>
        <begin position="249"/>
        <end position="809"/>
    </location>
</feature>
<dbReference type="SUPFAM" id="SSF48371">
    <property type="entry name" value="ARM repeat"/>
    <property type="match status" value="1"/>
</dbReference>
<dbReference type="AlphaFoldDB" id="A0A3M6W9R5"/>
<reference evidence="8 9" key="1">
    <citation type="journal article" date="2018" name="BMC Genomics">
        <title>Genomic evidence for intraspecific hybridization in a clonal and extremely halotolerant yeast.</title>
        <authorList>
            <person name="Gostincar C."/>
            <person name="Stajich J.E."/>
            <person name="Zupancic J."/>
            <person name="Zalar P."/>
            <person name="Gunde-Cimerman N."/>
        </authorList>
    </citation>
    <scope>NUCLEOTIDE SEQUENCE [LARGE SCALE GENOMIC DNA]</scope>
    <source>
        <strain evidence="8 9">EXF-6656</strain>
    </source>
</reference>
<feature type="compositionally biased region" description="Acidic residues" evidence="6">
    <location>
        <begin position="451"/>
        <end position="466"/>
    </location>
</feature>
<dbReference type="GO" id="GO:0012505">
    <property type="term" value="C:endomembrane system"/>
    <property type="evidence" value="ECO:0007669"/>
    <property type="project" value="UniProtKB-SubCell"/>
</dbReference>
<protein>
    <recommendedName>
        <fullName evidence="7">Clathrin/coatomer adaptor adaptin-like N-terminal domain-containing protein</fullName>
    </recommendedName>
</protein>
<evidence type="ECO:0000256" key="4">
    <source>
        <dbReference type="ARBA" id="ARBA00022927"/>
    </source>
</evidence>
<dbReference type="GO" id="GO:0016192">
    <property type="term" value="P:vesicle-mediated transport"/>
    <property type="evidence" value="ECO:0007669"/>
    <property type="project" value="InterPro"/>
</dbReference>
<feature type="compositionally biased region" description="Basic and acidic residues" evidence="6">
    <location>
        <begin position="876"/>
        <end position="897"/>
    </location>
</feature>
<comment type="subcellular location">
    <subcellularLocation>
        <location evidence="1">Endomembrane system</location>
    </subcellularLocation>
</comment>
<evidence type="ECO:0000256" key="5">
    <source>
        <dbReference type="ARBA" id="ARBA00023136"/>
    </source>
</evidence>
<comment type="similarity">
    <text evidence="2">Belongs to the adaptor complexes large subunit family.</text>
</comment>
<name>A0A3M6W9R5_HORWE</name>
<evidence type="ECO:0000313" key="9">
    <source>
        <dbReference type="Proteomes" id="UP000281245"/>
    </source>
</evidence>
<evidence type="ECO:0000259" key="7">
    <source>
        <dbReference type="Pfam" id="PF01602"/>
    </source>
</evidence>
<dbReference type="Proteomes" id="UP000281245">
    <property type="component" value="Unassembled WGS sequence"/>
</dbReference>
<keyword evidence="5" id="KW-0472">Membrane</keyword>
<dbReference type="GO" id="GO:0030117">
    <property type="term" value="C:membrane coat"/>
    <property type="evidence" value="ECO:0007669"/>
    <property type="project" value="InterPro"/>
</dbReference>
<keyword evidence="3" id="KW-0813">Transport</keyword>